<evidence type="ECO:0000313" key="3">
    <source>
        <dbReference type="Proteomes" id="UP000228867"/>
    </source>
</evidence>
<name>A0A2H0NE59_9BACT</name>
<dbReference type="AlphaFoldDB" id="A0A2H0NE59"/>
<evidence type="ECO:0000313" key="2">
    <source>
        <dbReference type="EMBL" id="PIR07177.1"/>
    </source>
</evidence>
<comment type="caution">
    <text evidence="2">The sequence shown here is derived from an EMBL/GenBank/DDBJ whole genome shotgun (WGS) entry which is preliminary data.</text>
</comment>
<dbReference type="SUPFAM" id="SSF64182">
    <property type="entry name" value="DHH phosphoesterases"/>
    <property type="match status" value="1"/>
</dbReference>
<dbReference type="PANTHER" id="PTHR46922:SF4">
    <property type="entry name" value="DHHA1 DOMAIN PROTEIN"/>
    <property type="match status" value="1"/>
</dbReference>
<dbReference type="Gene3D" id="3.10.310.30">
    <property type="match status" value="1"/>
</dbReference>
<dbReference type="EMBL" id="PCWR01000040">
    <property type="protein sequence ID" value="PIR07177.1"/>
    <property type="molecule type" value="Genomic_DNA"/>
</dbReference>
<feature type="domain" description="DHHA1" evidence="1">
    <location>
        <begin position="257"/>
        <end position="300"/>
    </location>
</feature>
<dbReference type="GO" id="GO:0003676">
    <property type="term" value="F:nucleic acid binding"/>
    <property type="evidence" value="ECO:0007669"/>
    <property type="project" value="InterPro"/>
</dbReference>
<gene>
    <name evidence="2" type="ORF">COV54_01795</name>
</gene>
<reference evidence="2 3" key="1">
    <citation type="submission" date="2017-09" db="EMBL/GenBank/DDBJ databases">
        <title>Depth-based differentiation of microbial function through sediment-hosted aquifers and enrichment of novel symbionts in the deep terrestrial subsurface.</title>
        <authorList>
            <person name="Probst A.J."/>
            <person name="Ladd B."/>
            <person name="Jarett J.K."/>
            <person name="Geller-Mcgrath D.E."/>
            <person name="Sieber C.M."/>
            <person name="Emerson J.B."/>
            <person name="Anantharaman K."/>
            <person name="Thomas B.C."/>
            <person name="Malmstrom R."/>
            <person name="Stieglmeier M."/>
            <person name="Klingl A."/>
            <person name="Woyke T."/>
            <person name="Ryan C.M."/>
            <person name="Banfield J.F."/>
        </authorList>
    </citation>
    <scope>NUCLEOTIDE SEQUENCE [LARGE SCALE GENOMIC DNA]</scope>
    <source>
        <strain evidence="2">CG11_big_fil_rev_8_21_14_0_20_38_23</strain>
    </source>
</reference>
<accession>A0A2H0NE59</accession>
<protein>
    <submittedName>
        <fullName evidence="2">Phosphohydrolase</fullName>
    </submittedName>
</protein>
<organism evidence="2 3">
    <name type="scientific">Candidatus Jorgensenbacteria bacterium CG11_big_fil_rev_8_21_14_0_20_38_23</name>
    <dbReference type="NCBI Taxonomy" id="1974594"/>
    <lineage>
        <taxon>Bacteria</taxon>
        <taxon>Candidatus Joergenseniibacteriota</taxon>
    </lineage>
</organism>
<sequence>MVYYRHIENYIENYWGKILFLLALEYNGWSITKDMKRIVVLYHADCPDGFGAAWAAWKKFKNKADYIAVEHQMPLPKGLKNKEIYIFDFSYSPTIFKKLIKNNKKLVVIDHHISAAADVKSVPFHVYSPNHSGAVLAWKYFHSRQFLPRILKYIEDVDLWHFKIPQTREVFAALTSFDYNFKKWDKFAVDLEKPVWRKQKIAIGKIILQNENKLIEKIIKNAQLVKISGYKTLAVNSPIFDSEIGHALAKKFPPMGIVWFVKNGRRKFSLRSDGKVDVSEIAKCFGGGGHKAAAGFTLDSKKPFPWKVLKNSYE</sequence>
<dbReference type="Proteomes" id="UP000228867">
    <property type="component" value="Unassembled WGS sequence"/>
</dbReference>
<evidence type="ECO:0000259" key="1">
    <source>
        <dbReference type="Pfam" id="PF02272"/>
    </source>
</evidence>
<dbReference type="GO" id="GO:0016787">
    <property type="term" value="F:hydrolase activity"/>
    <property type="evidence" value="ECO:0007669"/>
    <property type="project" value="UniProtKB-KW"/>
</dbReference>
<dbReference type="InterPro" id="IPR003156">
    <property type="entry name" value="DHHA1_dom"/>
</dbReference>
<keyword evidence="2" id="KW-0378">Hydrolase</keyword>
<proteinExistence type="predicted"/>
<dbReference type="Pfam" id="PF02272">
    <property type="entry name" value="DHHA1"/>
    <property type="match status" value="1"/>
</dbReference>
<dbReference type="PANTHER" id="PTHR46922">
    <property type="entry name" value="DHHA1 DOMAIN PROTEIN"/>
    <property type="match status" value="1"/>
</dbReference>
<dbReference type="InterPro" id="IPR038763">
    <property type="entry name" value="DHH_sf"/>
</dbReference>